<name>A0A7L8A4J3_PHODP</name>
<protein>
    <submittedName>
        <fullName evidence="1">Uncharacterized protein</fullName>
    </submittedName>
</protein>
<accession>A0A7L8A4J3</accession>
<dbReference type="Proteomes" id="UP000516656">
    <property type="component" value="Chromosome 1"/>
</dbReference>
<evidence type="ECO:0000313" key="1">
    <source>
        <dbReference type="EMBL" id="QOD56647.1"/>
    </source>
</evidence>
<gene>
    <name evidence="1" type="ORF">IC627_00680</name>
</gene>
<reference evidence="1 2" key="1">
    <citation type="submission" date="2020-09" db="EMBL/GenBank/DDBJ databases">
        <title>Complete, closed and curated genome sequences of Photobacterium damselae subsp. piscicida isolates from Australia indicate localised evolution and additional plasmid-borne pathogenicity mechanisms.</title>
        <authorList>
            <person name="Baseggio L."/>
            <person name="Silayeva O."/>
            <person name="Buller N."/>
            <person name="Landos M."/>
            <person name="Engelstaedter J."/>
            <person name="Barnes A.C."/>
        </authorList>
    </citation>
    <scope>NUCLEOTIDE SEQUENCE [LARGE SCALE GENOMIC DNA]</scope>
    <source>
        <strain evidence="1 2">AS-16-0540-1</strain>
    </source>
</reference>
<proteinExistence type="predicted"/>
<organism evidence="1 2">
    <name type="scientific">Photobacterium damsela subsp. piscicida</name>
    <name type="common">Pasteurella piscicida</name>
    <dbReference type="NCBI Taxonomy" id="38294"/>
    <lineage>
        <taxon>Bacteria</taxon>
        <taxon>Pseudomonadati</taxon>
        <taxon>Pseudomonadota</taxon>
        <taxon>Gammaproteobacteria</taxon>
        <taxon>Vibrionales</taxon>
        <taxon>Vibrionaceae</taxon>
        <taxon>Photobacterium</taxon>
    </lineage>
</organism>
<sequence>MGSLPYFIPPLQDRLDTGDIILQDDSYYILVTPRCDLARAQNPTFQLVKLVDKKDDWDTLHHEKVNGESRRAKDKARTIASLWLEPDIST</sequence>
<evidence type="ECO:0000313" key="2">
    <source>
        <dbReference type="Proteomes" id="UP000516656"/>
    </source>
</evidence>
<dbReference type="EMBL" id="CP061854">
    <property type="protein sequence ID" value="QOD56647.1"/>
    <property type="molecule type" value="Genomic_DNA"/>
</dbReference>
<dbReference type="AlphaFoldDB" id="A0A7L8A4J3"/>